<feature type="transmembrane region" description="Helical" evidence="9">
    <location>
        <begin position="90"/>
        <end position="111"/>
    </location>
</feature>
<keyword evidence="6 9" id="KW-0472">Membrane</keyword>
<feature type="transmembrane region" description="Helical" evidence="9">
    <location>
        <begin position="132"/>
        <end position="152"/>
    </location>
</feature>
<dbReference type="InterPro" id="IPR002656">
    <property type="entry name" value="Acyl_transf_3_dom"/>
</dbReference>
<dbReference type="EC" id="2.3.1.-" evidence="11"/>
<keyword evidence="5 9" id="KW-1133">Transmembrane helix</keyword>
<dbReference type="InterPro" id="IPR036514">
    <property type="entry name" value="SGNH_hydro_sf"/>
</dbReference>
<protein>
    <submittedName>
        <fullName evidence="11">O-acetyltransferase OatA</fullName>
        <ecNumber evidence="11">2.3.1.-</ecNumber>
    </submittedName>
</protein>
<evidence type="ECO:0000256" key="5">
    <source>
        <dbReference type="ARBA" id="ARBA00022989"/>
    </source>
</evidence>
<evidence type="ECO:0000256" key="3">
    <source>
        <dbReference type="ARBA" id="ARBA00022679"/>
    </source>
</evidence>
<dbReference type="InterPro" id="IPR050879">
    <property type="entry name" value="Acyltransferase_3"/>
</dbReference>
<comment type="subcellular location">
    <subcellularLocation>
        <location evidence="1">Cell membrane</location>
        <topology evidence="1">Multi-pass membrane protein</topology>
    </subcellularLocation>
</comment>
<evidence type="ECO:0000256" key="7">
    <source>
        <dbReference type="ARBA" id="ARBA00023315"/>
    </source>
</evidence>
<dbReference type="GO" id="GO:0016747">
    <property type="term" value="F:acyltransferase activity, transferring groups other than amino-acyl groups"/>
    <property type="evidence" value="ECO:0007669"/>
    <property type="project" value="InterPro"/>
</dbReference>
<dbReference type="Gene3D" id="3.40.50.1110">
    <property type="entry name" value="SGNH hydrolase"/>
    <property type="match status" value="1"/>
</dbReference>
<evidence type="ECO:0000256" key="8">
    <source>
        <dbReference type="SAM" id="MobiDB-lite"/>
    </source>
</evidence>
<dbReference type="RefSeq" id="WP_083973034.1">
    <property type="nucleotide sequence ID" value="NZ_CP014209.1"/>
</dbReference>
<feature type="transmembrane region" description="Helical" evidence="9">
    <location>
        <begin position="251"/>
        <end position="271"/>
    </location>
</feature>
<feature type="compositionally biased region" description="Low complexity" evidence="8">
    <location>
        <begin position="14"/>
        <end position="29"/>
    </location>
</feature>
<feature type="transmembrane region" description="Helical" evidence="9">
    <location>
        <begin position="441"/>
        <end position="460"/>
    </location>
</feature>
<dbReference type="PANTHER" id="PTHR23028">
    <property type="entry name" value="ACETYLTRANSFERASE"/>
    <property type="match status" value="1"/>
</dbReference>
<feature type="transmembrane region" description="Helical" evidence="9">
    <location>
        <begin position="64"/>
        <end position="84"/>
    </location>
</feature>
<evidence type="ECO:0000313" key="11">
    <source>
        <dbReference type="EMBL" id="ANC31071.1"/>
    </source>
</evidence>
<keyword evidence="4 9" id="KW-0812">Transmembrane</keyword>
<feature type="transmembrane region" description="Helical" evidence="9">
    <location>
        <begin position="387"/>
        <end position="409"/>
    </location>
</feature>
<dbReference type="SUPFAM" id="SSF52266">
    <property type="entry name" value="SGNH hydrolase"/>
    <property type="match status" value="1"/>
</dbReference>
<name>A0A161ICT1_9MICO</name>
<organism evidence="11 12">
    <name type="scientific">Isoptericola dokdonensis DS-3</name>
    <dbReference type="NCBI Taxonomy" id="1300344"/>
    <lineage>
        <taxon>Bacteria</taxon>
        <taxon>Bacillati</taxon>
        <taxon>Actinomycetota</taxon>
        <taxon>Actinomycetes</taxon>
        <taxon>Micrococcales</taxon>
        <taxon>Promicromonosporaceae</taxon>
        <taxon>Isoptericola</taxon>
    </lineage>
</organism>
<feature type="region of interest" description="Disordered" evidence="8">
    <location>
        <begin position="1"/>
        <end position="61"/>
    </location>
</feature>
<dbReference type="GO" id="GO:0005886">
    <property type="term" value="C:plasma membrane"/>
    <property type="evidence" value="ECO:0007669"/>
    <property type="project" value="UniProtKB-SubCell"/>
</dbReference>
<feature type="compositionally biased region" description="Basic and acidic residues" evidence="8">
    <location>
        <begin position="1"/>
        <end position="12"/>
    </location>
</feature>
<dbReference type="AlphaFoldDB" id="A0A161ICT1"/>
<dbReference type="Pfam" id="PF01757">
    <property type="entry name" value="Acyl_transf_3"/>
    <property type="match status" value="1"/>
</dbReference>
<accession>A0A161ICT1</accession>
<dbReference type="GO" id="GO:0009103">
    <property type="term" value="P:lipopolysaccharide biosynthetic process"/>
    <property type="evidence" value="ECO:0007669"/>
    <property type="project" value="TreeGrafter"/>
</dbReference>
<evidence type="ECO:0000256" key="2">
    <source>
        <dbReference type="ARBA" id="ARBA00022475"/>
    </source>
</evidence>
<dbReference type="PANTHER" id="PTHR23028:SF53">
    <property type="entry name" value="ACYL_TRANSF_3 DOMAIN-CONTAINING PROTEIN"/>
    <property type="match status" value="1"/>
</dbReference>
<evidence type="ECO:0000256" key="1">
    <source>
        <dbReference type="ARBA" id="ARBA00004651"/>
    </source>
</evidence>
<evidence type="ECO:0000256" key="6">
    <source>
        <dbReference type="ARBA" id="ARBA00023136"/>
    </source>
</evidence>
<gene>
    <name evidence="11" type="primary">oatA_1</name>
    <name evidence="11" type="ORF">I598_1518</name>
</gene>
<keyword evidence="2" id="KW-1003">Cell membrane</keyword>
<evidence type="ECO:0000259" key="10">
    <source>
        <dbReference type="Pfam" id="PF01757"/>
    </source>
</evidence>
<dbReference type="KEGG" id="ido:I598_1518"/>
<feature type="transmembrane region" description="Helical" evidence="9">
    <location>
        <begin position="227"/>
        <end position="245"/>
    </location>
</feature>
<dbReference type="EMBL" id="CP014209">
    <property type="protein sequence ID" value="ANC31071.1"/>
    <property type="molecule type" value="Genomic_DNA"/>
</dbReference>
<feature type="transmembrane region" description="Helical" evidence="9">
    <location>
        <begin position="283"/>
        <end position="302"/>
    </location>
</feature>
<reference evidence="11 12" key="1">
    <citation type="submission" date="2016-01" db="EMBL/GenBank/DDBJ databases">
        <title>Complete genome sequence of a soil Actinobacterium, Isoptericola dokdonensis DS-3.</title>
        <authorList>
            <person name="Kwon S.-K."/>
            <person name="Kim J.F."/>
        </authorList>
    </citation>
    <scope>NUCLEOTIDE SEQUENCE [LARGE SCALE GENOMIC DNA]</scope>
    <source>
        <strain evidence="11 12">DS-3</strain>
    </source>
</reference>
<dbReference type="STRING" id="1300344.I598_1518"/>
<feature type="transmembrane region" description="Helical" evidence="9">
    <location>
        <begin position="347"/>
        <end position="367"/>
    </location>
</feature>
<sequence length="657" mass="69597">MVTEVGSERTSLDRAPGSAPERPSSARRPSAPHRARAADGPAPWAERSTTASRRPPTGGGSERVVGLDALRALAVLLVVAYHVAPAALPGGFVGVDVFFVVSGFLITTLLLRELSGTRRIRLREFWRRRARRLLPALAVVVVVSVLAARVVAPDLLVGVGRQVLGAATFSTNWLEVAAGQSYFDATQPVLFQTFWSLAVEEQFYLVWPLLLVLLIVLTPTTRSRVRVVAVGAAASAVAMAVLLDPGDPTRVYYGTDTHAFGLLLGAAAALHRGTGARLLPGRSARWAVPAGLAGLGVLTLTAHTDTAWPYRGGILAASLLALLLVARCADATTDALIAGRRGPGARLAESAPVVWVGTRSYGLYLWHWPVLLLVDAVVAAQPGTVPWWRGTVVALGVTVLAAAASYRWVETPIRRDGFRGTAARVRTAVATTGRRVTRARVLAGAAGLAVVVTGAVVVTAPGTSQAQLAIEQGQAMIVRASVQDPTREAARPAEKVTGDRISAFGDSVLSGAAPALFEKFPGIAIDGEPIRKWVDAPAIVRAAERRGELRDVVVLQFGTNGGFAWDGAVDAFEEVLDVVGPDRDVVVFAVVGVSDWVPGTNRTLDEIAARHDNVHVAPWDDVVRDRPGLLHADRTHPDVDGTSAYARLLRKTLAQID</sequence>
<keyword evidence="12" id="KW-1185">Reference proteome</keyword>
<evidence type="ECO:0000313" key="12">
    <source>
        <dbReference type="Proteomes" id="UP000076794"/>
    </source>
</evidence>
<evidence type="ECO:0000256" key="4">
    <source>
        <dbReference type="ARBA" id="ARBA00022692"/>
    </source>
</evidence>
<feature type="transmembrane region" description="Helical" evidence="9">
    <location>
        <begin position="203"/>
        <end position="220"/>
    </location>
</feature>
<dbReference type="Proteomes" id="UP000076794">
    <property type="component" value="Chromosome"/>
</dbReference>
<feature type="transmembrane region" description="Helical" evidence="9">
    <location>
        <begin position="308"/>
        <end position="326"/>
    </location>
</feature>
<dbReference type="OrthoDB" id="3404679at2"/>
<evidence type="ECO:0000256" key="9">
    <source>
        <dbReference type="SAM" id="Phobius"/>
    </source>
</evidence>
<feature type="domain" description="Acyltransferase 3" evidence="10">
    <location>
        <begin position="65"/>
        <end position="404"/>
    </location>
</feature>
<keyword evidence="7 11" id="KW-0012">Acyltransferase</keyword>
<keyword evidence="3 11" id="KW-0808">Transferase</keyword>
<dbReference type="PATRIC" id="fig|1300344.3.peg.1524"/>
<proteinExistence type="predicted"/>